<evidence type="ECO:0000313" key="6">
    <source>
        <dbReference type="Proteomes" id="UP000017090"/>
    </source>
</evidence>
<comment type="subcellular location">
    <subcellularLocation>
        <location evidence="1">Membrane</location>
        <topology evidence="1">Multi-pass membrane protein</topology>
    </subcellularLocation>
</comment>
<reference evidence="5 6" key="1">
    <citation type="submission" date="2013-09" db="EMBL/GenBank/DDBJ databases">
        <authorList>
            <person name="Durkin A.S."/>
            <person name="Haft D.R."/>
            <person name="McCorrison J."/>
            <person name="Torralba M."/>
            <person name="Gillis M."/>
            <person name="Haft D.H."/>
            <person name="Methe B."/>
            <person name="Sutton G."/>
            <person name="Nelson K.E."/>
        </authorList>
    </citation>
    <scope>NUCLEOTIDE SEQUENCE [LARGE SCALE GENOMIC DNA]</scope>
    <source>
        <strain evidence="5 6">BV3C16-1</strain>
    </source>
</reference>
<dbReference type="OrthoDB" id="9777044at2"/>
<dbReference type="eggNOG" id="COG0805">
    <property type="taxonomic scope" value="Bacteria"/>
</dbReference>
<keyword evidence="2" id="KW-0812">Transmembrane</keyword>
<evidence type="ECO:0000256" key="4">
    <source>
        <dbReference type="ARBA" id="ARBA00023136"/>
    </source>
</evidence>
<keyword evidence="3" id="KW-1133">Transmembrane helix</keyword>
<sequence>MSQVQQLKTREGAVMTFTGQLTVLRSCLIRSLLATALAMAVCNIYVDDIIAALAYPAGKLYFIKPAEAFFIYFKVTLAAGGIYE</sequence>
<dbReference type="Pfam" id="PF00902">
    <property type="entry name" value="TatC"/>
    <property type="match status" value="1"/>
</dbReference>
<accession>U7ULG2</accession>
<evidence type="ECO:0000256" key="2">
    <source>
        <dbReference type="ARBA" id="ARBA00022692"/>
    </source>
</evidence>
<evidence type="ECO:0000256" key="3">
    <source>
        <dbReference type="ARBA" id="ARBA00022989"/>
    </source>
</evidence>
<dbReference type="AlphaFoldDB" id="U7ULG2"/>
<dbReference type="GO" id="GO:0016020">
    <property type="term" value="C:membrane"/>
    <property type="evidence" value="ECO:0007669"/>
    <property type="project" value="UniProtKB-SubCell"/>
</dbReference>
<dbReference type="STRING" id="1111454.HMPREF1250_1021"/>
<evidence type="ECO:0000256" key="1">
    <source>
        <dbReference type="ARBA" id="ARBA00004141"/>
    </source>
</evidence>
<name>U7ULG2_9FIRM</name>
<dbReference type="Proteomes" id="UP000017090">
    <property type="component" value="Unassembled WGS sequence"/>
</dbReference>
<dbReference type="EMBL" id="AWXA01000025">
    <property type="protein sequence ID" value="ERT60262.1"/>
    <property type="molecule type" value="Genomic_DNA"/>
</dbReference>
<gene>
    <name evidence="5" type="ORF">HMPREF1250_1021</name>
</gene>
<dbReference type="RefSeq" id="WP_023053476.1">
    <property type="nucleotide sequence ID" value="NZ_AWXA01000025.1"/>
</dbReference>
<dbReference type="PATRIC" id="fig|1111454.3.peg.1004"/>
<keyword evidence="6" id="KW-1185">Reference proteome</keyword>
<proteinExistence type="predicted"/>
<dbReference type="InterPro" id="IPR002033">
    <property type="entry name" value="TatC"/>
</dbReference>
<comment type="caution">
    <text evidence="5">The sequence shown here is derived from an EMBL/GenBank/DDBJ whole genome shotgun (WGS) entry which is preliminary data.</text>
</comment>
<keyword evidence="4" id="KW-0472">Membrane</keyword>
<evidence type="ECO:0000313" key="5">
    <source>
        <dbReference type="EMBL" id="ERT60262.1"/>
    </source>
</evidence>
<organism evidence="5 6">
    <name type="scientific">Megasphaera vaginalis</name>
    <name type="common">ex Srinivasan et al. 2021</name>
    <dbReference type="NCBI Taxonomy" id="1111454"/>
    <lineage>
        <taxon>Bacteria</taxon>
        <taxon>Bacillati</taxon>
        <taxon>Bacillota</taxon>
        <taxon>Negativicutes</taxon>
        <taxon>Veillonellales</taxon>
        <taxon>Veillonellaceae</taxon>
        <taxon>Megasphaera</taxon>
    </lineage>
</organism>
<protein>
    <submittedName>
        <fullName evidence="5">Sec-independent protein translocase protein TatC domain protein</fullName>
    </submittedName>
</protein>